<evidence type="ECO:0000256" key="5">
    <source>
        <dbReference type="ARBA" id="ARBA00047606"/>
    </source>
</evidence>
<gene>
    <name evidence="9" type="ORF">GH714_009631</name>
</gene>
<dbReference type="UniPathway" id="UPA00009"/>
<evidence type="ECO:0000313" key="9">
    <source>
        <dbReference type="EMBL" id="KAF2322260.1"/>
    </source>
</evidence>
<dbReference type="AlphaFoldDB" id="A0A6A6N9E1"/>
<organism evidence="9 10">
    <name type="scientific">Hevea brasiliensis</name>
    <name type="common">Para rubber tree</name>
    <name type="synonym">Siphonia brasiliensis</name>
    <dbReference type="NCBI Taxonomy" id="3981"/>
    <lineage>
        <taxon>Eukaryota</taxon>
        <taxon>Viridiplantae</taxon>
        <taxon>Streptophyta</taxon>
        <taxon>Embryophyta</taxon>
        <taxon>Tracheophyta</taxon>
        <taxon>Spermatophyta</taxon>
        <taxon>Magnoliopsida</taxon>
        <taxon>eudicotyledons</taxon>
        <taxon>Gunneridae</taxon>
        <taxon>Pentapetalae</taxon>
        <taxon>rosids</taxon>
        <taxon>fabids</taxon>
        <taxon>Malpighiales</taxon>
        <taxon>Euphorbiaceae</taxon>
        <taxon>Crotonoideae</taxon>
        <taxon>Micrandreae</taxon>
        <taxon>Hevea</taxon>
    </lineage>
</organism>
<dbReference type="InterPro" id="IPR035595">
    <property type="entry name" value="UDP_glycos_trans_CS"/>
</dbReference>
<dbReference type="SUPFAM" id="SSF53756">
    <property type="entry name" value="UDP-Glycosyltransferase/glycogen phosphorylase"/>
    <property type="match status" value="1"/>
</dbReference>
<evidence type="ECO:0000256" key="2">
    <source>
        <dbReference type="ARBA" id="ARBA00009995"/>
    </source>
</evidence>
<feature type="domain" description="Glycosyltransferase N-terminal" evidence="8">
    <location>
        <begin position="8"/>
        <end position="254"/>
    </location>
</feature>
<evidence type="ECO:0000313" key="10">
    <source>
        <dbReference type="Proteomes" id="UP000467840"/>
    </source>
</evidence>
<evidence type="ECO:0000256" key="7">
    <source>
        <dbReference type="RuleBase" id="RU362057"/>
    </source>
</evidence>
<dbReference type="InterPro" id="IPR002213">
    <property type="entry name" value="UDP_glucos_trans"/>
</dbReference>
<comment type="similarity">
    <text evidence="2 6">Belongs to the UDP-glycosyltransferase family.</text>
</comment>
<comment type="pathway">
    <text evidence="1">Pigment biosynthesis; anthocyanin biosynthesis.</text>
</comment>
<dbReference type="PANTHER" id="PTHR48047:SF107">
    <property type="entry name" value="UDP-GLYCOSYLTRANSFERASE 92A1-LIKE"/>
    <property type="match status" value="1"/>
</dbReference>
<reference evidence="9 10" key="1">
    <citation type="journal article" date="2020" name="Mol. Plant">
        <title>The Chromosome-Based Rubber Tree Genome Provides New Insights into Spurge Genome Evolution and Rubber Biosynthesis.</title>
        <authorList>
            <person name="Liu J."/>
            <person name="Shi C."/>
            <person name="Shi C.C."/>
            <person name="Li W."/>
            <person name="Zhang Q.J."/>
            <person name="Zhang Y."/>
            <person name="Li K."/>
            <person name="Lu H.F."/>
            <person name="Shi C."/>
            <person name="Zhu S.T."/>
            <person name="Xiao Z.Y."/>
            <person name="Nan H."/>
            <person name="Yue Y."/>
            <person name="Zhu X.G."/>
            <person name="Wu Y."/>
            <person name="Hong X.N."/>
            <person name="Fan G.Y."/>
            <person name="Tong Y."/>
            <person name="Zhang D."/>
            <person name="Mao C.L."/>
            <person name="Liu Y.L."/>
            <person name="Hao S.J."/>
            <person name="Liu W.Q."/>
            <person name="Lv M.Q."/>
            <person name="Zhang H.B."/>
            <person name="Liu Y."/>
            <person name="Hu-Tang G.R."/>
            <person name="Wang J.P."/>
            <person name="Wang J.H."/>
            <person name="Sun Y.H."/>
            <person name="Ni S.B."/>
            <person name="Chen W.B."/>
            <person name="Zhang X.C."/>
            <person name="Jiao Y.N."/>
            <person name="Eichler E.E."/>
            <person name="Li G.H."/>
            <person name="Liu X."/>
            <person name="Gao L.Z."/>
        </authorList>
    </citation>
    <scope>NUCLEOTIDE SEQUENCE [LARGE SCALE GENOMIC DNA]</scope>
    <source>
        <strain evidence="10">cv. GT1</strain>
        <tissue evidence="9">Leaf</tissue>
    </source>
</reference>
<dbReference type="CDD" id="cd03784">
    <property type="entry name" value="GT1_Gtf-like"/>
    <property type="match status" value="1"/>
</dbReference>
<protein>
    <recommendedName>
        <fullName evidence="7">Glycosyltransferase</fullName>
        <ecNumber evidence="7">2.4.1.-</ecNumber>
    </recommendedName>
</protein>
<dbReference type="PROSITE" id="PS00375">
    <property type="entry name" value="UDPGT"/>
    <property type="match status" value="1"/>
</dbReference>
<evidence type="ECO:0000256" key="4">
    <source>
        <dbReference type="ARBA" id="ARBA00022679"/>
    </source>
</evidence>
<dbReference type="InterPro" id="IPR058980">
    <property type="entry name" value="Glyco_transf_N"/>
</dbReference>
<proteinExistence type="inferred from homology"/>
<keyword evidence="3 6" id="KW-0328">Glycosyltransferase</keyword>
<dbReference type="GO" id="GO:0009718">
    <property type="term" value="P:anthocyanin-containing compound biosynthetic process"/>
    <property type="evidence" value="ECO:0007669"/>
    <property type="project" value="UniProtKB-UniPathway"/>
</dbReference>
<evidence type="ECO:0000256" key="3">
    <source>
        <dbReference type="ARBA" id="ARBA00022676"/>
    </source>
</evidence>
<dbReference type="FunFam" id="3.40.50.2000:FF:000103">
    <property type="entry name" value="Glycosyltransferase"/>
    <property type="match status" value="1"/>
</dbReference>
<dbReference type="Gene3D" id="3.40.50.2000">
    <property type="entry name" value="Glycogen Phosphorylase B"/>
    <property type="match status" value="2"/>
</dbReference>
<dbReference type="Pfam" id="PF26168">
    <property type="entry name" value="Glyco_transf_N"/>
    <property type="match status" value="1"/>
</dbReference>
<comment type="caution">
    <text evidence="9">The sequence shown here is derived from an EMBL/GenBank/DDBJ whole genome shotgun (WGS) entry which is preliminary data.</text>
</comment>
<comment type="catalytic activity">
    <reaction evidence="5">
        <text>an anthocyanidin + UDP-alpha-D-glucose + H(+) = an anthocyanidin 3-O-beta-D-glucoside + UDP</text>
        <dbReference type="Rhea" id="RHEA:20093"/>
        <dbReference type="ChEBI" id="CHEBI:15378"/>
        <dbReference type="ChEBI" id="CHEBI:16307"/>
        <dbReference type="ChEBI" id="CHEBI:58223"/>
        <dbReference type="ChEBI" id="CHEBI:58885"/>
        <dbReference type="ChEBI" id="CHEBI:143576"/>
        <dbReference type="EC" id="2.4.1.115"/>
    </reaction>
</comment>
<name>A0A6A6N9E1_HEVBR</name>
<accession>A0A6A6N9E1</accession>
<dbReference type="PANTHER" id="PTHR48047">
    <property type="entry name" value="GLYCOSYLTRANSFERASE"/>
    <property type="match status" value="1"/>
</dbReference>
<dbReference type="GO" id="GO:0047213">
    <property type="term" value="F:anthocyanidin 3-O-glucosyltransferase activity"/>
    <property type="evidence" value="ECO:0007669"/>
    <property type="project" value="UniProtKB-EC"/>
</dbReference>
<dbReference type="Pfam" id="PF00201">
    <property type="entry name" value="UDPGT"/>
    <property type="match status" value="1"/>
</dbReference>
<dbReference type="FunFam" id="3.40.50.2000:FF:000064">
    <property type="entry name" value="Glycosyltransferase"/>
    <property type="match status" value="1"/>
</dbReference>
<keyword evidence="10" id="KW-1185">Reference proteome</keyword>
<dbReference type="EC" id="2.4.1.-" evidence="7"/>
<evidence type="ECO:0000256" key="6">
    <source>
        <dbReference type="RuleBase" id="RU003718"/>
    </source>
</evidence>
<evidence type="ECO:0000259" key="8">
    <source>
        <dbReference type="Pfam" id="PF26168"/>
    </source>
</evidence>
<sequence>MGSQNEHIVMLPFMAHGHLIPFLALARQIRRRTGFTVTIANTPFNIQYLRSTMNSSSSPSEPNICLVELPFSVADYGLPANTENSENLPLDLIGKFFTASTSLKNPVHCLLSDIVAKEGKPPLCVISDVFFGWANEVAKSVGTVNLSFSTGGAYGSLAYISLWLNLPHRQAGSDKFHLPGFPDSCRFHITQLHQFLRNADGTDLWSKFMQPQISLSLQSFGFLCNTAEEIEPLALEWLRKYIKLSVWTIGPLLPPAVLNGSSISCSGSSISIQRAGKQPGISTKSCLEWLDLHSPGSVLYISFGSQNSISPSQMMELAIGLEESSKPFIWVIRPPVGFDRKAEFKAEWLPEGFEELINNRKQGLLVRNWAPQLEILSHKSTGAFLSHCGWNSVLESLSQGVPIIGWPLAAEQAYNSKMLVEEMGVSVELTRGLQSNITWKEVKKVVDLVIEPKGKGNDMRNKAMEIRKLMRASATEEREEIGSSVKALDDLVKTLYPEDERISQLHELSEWKLGYLALIMLTSSSTDVILSA</sequence>
<keyword evidence="4 6" id="KW-0808">Transferase</keyword>
<evidence type="ECO:0000256" key="1">
    <source>
        <dbReference type="ARBA" id="ARBA00004935"/>
    </source>
</evidence>
<dbReference type="Proteomes" id="UP000467840">
    <property type="component" value="Chromosome 11"/>
</dbReference>
<dbReference type="EMBL" id="JAAGAX010000002">
    <property type="protein sequence ID" value="KAF2322260.1"/>
    <property type="molecule type" value="Genomic_DNA"/>
</dbReference>